<evidence type="ECO:0000256" key="1">
    <source>
        <dbReference type="PROSITE-ProRule" id="PRU00169"/>
    </source>
</evidence>
<dbReference type="Proteomes" id="UP001232163">
    <property type="component" value="Unassembled WGS sequence"/>
</dbReference>
<gene>
    <name evidence="3" type="ORF">QO006_001465</name>
</gene>
<reference evidence="3 4" key="1">
    <citation type="submission" date="2023-07" db="EMBL/GenBank/DDBJ databases">
        <title>Genomic Encyclopedia of Type Strains, Phase IV (KMG-IV): sequencing the most valuable type-strain genomes for metagenomic binning, comparative biology and taxonomic classification.</title>
        <authorList>
            <person name="Goeker M."/>
        </authorList>
    </citation>
    <scope>NUCLEOTIDE SEQUENCE [LARGE SCALE GENOMIC DNA]</scope>
    <source>
        <strain evidence="3 4">NIO-1023</strain>
    </source>
</reference>
<dbReference type="CDD" id="cd17557">
    <property type="entry name" value="REC_Rcp-like"/>
    <property type="match status" value="1"/>
</dbReference>
<keyword evidence="1" id="KW-0597">Phosphoprotein</keyword>
<dbReference type="Gene3D" id="3.40.50.2300">
    <property type="match status" value="1"/>
</dbReference>
<dbReference type="EMBL" id="JAURUR010000003">
    <property type="protein sequence ID" value="MDP9764040.1"/>
    <property type="molecule type" value="Genomic_DNA"/>
</dbReference>
<comment type="caution">
    <text evidence="3">The sequence shown here is derived from an EMBL/GenBank/DDBJ whole genome shotgun (WGS) entry which is preliminary data.</text>
</comment>
<proteinExistence type="predicted"/>
<protein>
    <submittedName>
        <fullName evidence="3">CheY-like chemotaxis protein</fullName>
    </submittedName>
</protein>
<organism evidence="3 4">
    <name type="scientific">Deinococcus enclensis</name>
    <dbReference type="NCBI Taxonomy" id="1049582"/>
    <lineage>
        <taxon>Bacteria</taxon>
        <taxon>Thermotogati</taxon>
        <taxon>Deinococcota</taxon>
        <taxon>Deinococci</taxon>
        <taxon>Deinococcales</taxon>
        <taxon>Deinococcaceae</taxon>
        <taxon>Deinococcus</taxon>
    </lineage>
</organism>
<dbReference type="InterPro" id="IPR011006">
    <property type="entry name" value="CheY-like_superfamily"/>
</dbReference>
<evidence type="ECO:0000313" key="3">
    <source>
        <dbReference type="EMBL" id="MDP9764040.1"/>
    </source>
</evidence>
<keyword evidence="4" id="KW-1185">Reference proteome</keyword>
<dbReference type="PANTHER" id="PTHR44520:SF2">
    <property type="entry name" value="RESPONSE REGULATOR RCP1"/>
    <property type="match status" value="1"/>
</dbReference>
<evidence type="ECO:0000259" key="2">
    <source>
        <dbReference type="PROSITE" id="PS50110"/>
    </source>
</evidence>
<name>A0ABT9MBS1_9DEIO</name>
<evidence type="ECO:0000313" key="4">
    <source>
        <dbReference type="Proteomes" id="UP001232163"/>
    </source>
</evidence>
<dbReference type="InterPro" id="IPR052893">
    <property type="entry name" value="TCS_response_regulator"/>
</dbReference>
<feature type="domain" description="Response regulatory" evidence="2">
    <location>
        <begin position="14"/>
        <end position="134"/>
    </location>
</feature>
<dbReference type="SUPFAM" id="SSF52172">
    <property type="entry name" value="CheY-like"/>
    <property type="match status" value="1"/>
</dbReference>
<dbReference type="Pfam" id="PF00072">
    <property type="entry name" value="Response_reg"/>
    <property type="match status" value="1"/>
</dbReference>
<dbReference type="SMART" id="SM00448">
    <property type="entry name" value="REC"/>
    <property type="match status" value="1"/>
</dbReference>
<accession>A0ABT9MBS1</accession>
<feature type="modified residue" description="4-aspartylphosphate" evidence="1">
    <location>
        <position position="67"/>
    </location>
</feature>
<dbReference type="RefSeq" id="WP_307465331.1">
    <property type="nucleotide sequence ID" value="NZ_JAURUR010000003.1"/>
</dbReference>
<dbReference type="PANTHER" id="PTHR44520">
    <property type="entry name" value="RESPONSE REGULATOR RCP1-RELATED"/>
    <property type="match status" value="1"/>
</dbReference>
<sequence>MTAVEGGETRGVRRLLLAEDNAADVFLMEAALQHAGVALEFVVARDGVEALAVLQEGGALPDAVVLDLNMPRMNGFEVLEAVRSDPRLAGLQVIVLTTSSASVDRERALALGADAYITKPLAFDEFTALAGRLDELVQPPVPQPG</sequence>
<dbReference type="InterPro" id="IPR001789">
    <property type="entry name" value="Sig_transdc_resp-reg_receiver"/>
</dbReference>
<dbReference type="PROSITE" id="PS50110">
    <property type="entry name" value="RESPONSE_REGULATORY"/>
    <property type="match status" value="1"/>
</dbReference>